<evidence type="ECO:0000259" key="1">
    <source>
        <dbReference type="Pfam" id="PF00583"/>
    </source>
</evidence>
<organism evidence="2 3">
    <name type="scientific">Oleoguttula mirabilis</name>
    <dbReference type="NCBI Taxonomy" id="1507867"/>
    <lineage>
        <taxon>Eukaryota</taxon>
        <taxon>Fungi</taxon>
        <taxon>Dikarya</taxon>
        <taxon>Ascomycota</taxon>
        <taxon>Pezizomycotina</taxon>
        <taxon>Dothideomycetes</taxon>
        <taxon>Dothideomycetidae</taxon>
        <taxon>Mycosphaerellales</taxon>
        <taxon>Teratosphaeriaceae</taxon>
        <taxon>Oleoguttula</taxon>
    </lineage>
</organism>
<comment type="caution">
    <text evidence="2">The sequence shown here is derived from an EMBL/GenBank/DDBJ whole genome shotgun (WGS) entry which is preliminary data.</text>
</comment>
<name>A0AAV9JQ58_9PEZI</name>
<reference evidence="2 3" key="1">
    <citation type="submission" date="2021-11" db="EMBL/GenBank/DDBJ databases">
        <title>Black yeast isolated from Biological Soil Crust.</title>
        <authorList>
            <person name="Kurbessoian T."/>
        </authorList>
    </citation>
    <scope>NUCLEOTIDE SEQUENCE [LARGE SCALE GENOMIC DNA]</scope>
    <source>
        <strain evidence="2 3">CCFEE 5522</strain>
    </source>
</reference>
<evidence type="ECO:0000313" key="3">
    <source>
        <dbReference type="Proteomes" id="UP001324427"/>
    </source>
</evidence>
<dbReference type="InterPro" id="IPR016181">
    <property type="entry name" value="Acyl_CoA_acyltransferase"/>
</dbReference>
<proteinExistence type="predicted"/>
<dbReference type="Pfam" id="PF00583">
    <property type="entry name" value="Acetyltransf_1"/>
    <property type="match status" value="1"/>
</dbReference>
<dbReference type="Gene3D" id="3.40.630.30">
    <property type="match status" value="1"/>
</dbReference>
<dbReference type="InterPro" id="IPR052523">
    <property type="entry name" value="Trichothecene_AcTrans"/>
</dbReference>
<sequence length="149" mass="16949">MAYGKWEIYPRGRPDLNNLRKPMDPCDREVDEFGRLREAAHEYFCRRNGEMGKHPHILLALLVTSSQHRRRGAGSLLVQSGIKKSDETGLPAYLQASEQGRRLYGHYGFEDIDTVEFNLSDYGMTGVERMTEMLRKPSGTAELKVADST</sequence>
<protein>
    <recommendedName>
        <fullName evidence="1">N-acetyltransferase domain-containing protein</fullName>
    </recommendedName>
</protein>
<dbReference type="SUPFAM" id="SSF55729">
    <property type="entry name" value="Acyl-CoA N-acyltransferases (Nat)"/>
    <property type="match status" value="1"/>
</dbReference>
<dbReference type="AlphaFoldDB" id="A0AAV9JQ58"/>
<gene>
    <name evidence="2" type="ORF">LTR36_000510</name>
</gene>
<evidence type="ECO:0000313" key="2">
    <source>
        <dbReference type="EMBL" id="KAK4547553.1"/>
    </source>
</evidence>
<accession>A0AAV9JQ58</accession>
<keyword evidence="3" id="KW-1185">Reference proteome</keyword>
<dbReference type="GO" id="GO:0016747">
    <property type="term" value="F:acyltransferase activity, transferring groups other than amino-acyl groups"/>
    <property type="evidence" value="ECO:0007669"/>
    <property type="project" value="InterPro"/>
</dbReference>
<dbReference type="PANTHER" id="PTHR42791">
    <property type="entry name" value="GNAT FAMILY ACETYLTRANSFERASE"/>
    <property type="match status" value="1"/>
</dbReference>
<dbReference type="PANTHER" id="PTHR42791:SF14">
    <property type="entry name" value="N-ACETYLTRANSFERASE DOMAIN-CONTAINING PROTEIN"/>
    <property type="match status" value="1"/>
</dbReference>
<dbReference type="Proteomes" id="UP001324427">
    <property type="component" value="Unassembled WGS sequence"/>
</dbReference>
<dbReference type="EMBL" id="JAVFHQ010000010">
    <property type="protein sequence ID" value="KAK4547553.1"/>
    <property type="molecule type" value="Genomic_DNA"/>
</dbReference>
<dbReference type="InterPro" id="IPR000182">
    <property type="entry name" value="GNAT_dom"/>
</dbReference>
<feature type="domain" description="N-acetyltransferase" evidence="1">
    <location>
        <begin position="50"/>
        <end position="109"/>
    </location>
</feature>